<proteinExistence type="predicted"/>
<evidence type="ECO:0008006" key="3">
    <source>
        <dbReference type="Google" id="ProtNLM"/>
    </source>
</evidence>
<name>A0A5J4VS09_9EUKA</name>
<reference evidence="1 2" key="1">
    <citation type="submission" date="2019-03" db="EMBL/GenBank/DDBJ databases">
        <title>Single cell metagenomics reveals metabolic interactions within the superorganism composed of flagellate Streblomastix strix and complex community of Bacteroidetes bacteria on its surface.</title>
        <authorList>
            <person name="Treitli S.C."/>
            <person name="Kolisko M."/>
            <person name="Husnik F."/>
            <person name="Keeling P."/>
            <person name="Hampl V."/>
        </authorList>
    </citation>
    <scope>NUCLEOTIDE SEQUENCE [LARGE SCALE GENOMIC DNA]</scope>
    <source>
        <strain evidence="1">ST1C</strain>
    </source>
</reference>
<accession>A0A5J4VS09</accession>
<dbReference type="GO" id="GO:0003676">
    <property type="term" value="F:nucleic acid binding"/>
    <property type="evidence" value="ECO:0007669"/>
    <property type="project" value="InterPro"/>
</dbReference>
<sequence>MSVSLAKRMTQFARNLPNHLKQNDAKKIILRIEVRNPKTFKELIHQADEEIQKILKRKESQKILSAVFNLCKQTISAYLKPGKPGFWRERLSDGEKGLTGNVIKKFCSDNNISLYFNSSPFRQHNRVVDRVIRTIRDGLERIETQQLIII</sequence>
<dbReference type="InterPro" id="IPR036397">
    <property type="entry name" value="RNaseH_sf"/>
</dbReference>
<dbReference type="Gene3D" id="3.30.420.10">
    <property type="entry name" value="Ribonuclease H-like superfamily/Ribonuclease H"/>
    <property type="match status" value="1"/>
</dbReference>
<dbReference type="AlphaFoldDB" id="A0A5J4VS09"/>
<dbReference type="EMBL" id="SNRW01005423">
    <property type="protein sequence ID" value="KAA6385103.1"/>
    <property type="molecule type" value="Genomic_DNA"/>
</dbReference>
<comment type="caution">
    <text evidence="1">The sequence shown here is derived from an EMBL/GenBank/DDBJ whole genome shotgun (WGS) entry which is preliminary data.</text>
</comment>
<evidence type="ECO:0000313" key="2">
    <source>
        <dbReference type="Proteomes" id="UP000324800"/>
    </source>
</evidence>
<dbReference type="Proteomes" id="UP000324800">
    <property type="component" value="Unassembled WGS sequence"/>
</dbReference>
<evidence type="ECO:0000313" key="1">
    <source>
        <dbReference type="EMBL" id="KAA6385103.1"/>
    </source>
</evidence>
<protein>
    <recommendedName>
        <fullName evidence="3">Integrase catalytic domain-containing protein</fullName>
    </recommendedName>
</protein>
<gene>
    <name evidence="1" type="ORF">EZS28_019370</name>
</gene>
<organism evidence="1 2">
    <name type="scientific">Streblomastix strix</name>
    <dbReference type="NCBI Taxonomy" id="222440"/>
    <lineage>
        <taxon>Eukaryota</taxon>
        <taxon>Metamonada</taxon>
        <taxon>Preaxostyla</taxon>
        <taxon>Oxymonadida</taxon>
        <taxon>Streblomastigidae</taxon>
        <taxon>Streblomastix</taxon>
    </lineage>
</organism>